<keyword evidence="3 6" id="KW-0812">Transmembrane</keyword>
<dbReference type="PANTHER" id="PTHR47089:SF1">
    <property type="entry name" value="GUANOSINE ABC TRANSPORTER PERMEASE PROTEIN NUPP"/>
    <property type="match status" value="1"/>
</dbReference>
<feature type="transmembrane region" description="Helical" evidence="6">
    <location>
        <begin position="296"/>
        <end position="313"/>
    </location>
</feature>
<evidence type="ECO:0000256" key="1">
    <source>
        <dbReference type="ARBA" id="ARBA00004651"/>
    </source>
</evidence>
<feature type="transmembrane region" description="Helical" evidence="6">
    <location>
        <begin position="91"/>
        <end position="109"/>
    </location>
</feature>
<evidence type="ECO:0000313" key="8">
    <source>
        <dbReference type="Proteomes" id="UP000070076"/>
    </source>
</evidence>
<evidence type="ECO:0008006" key="9">
    <source>
        <dbReference type="Google" id="ProtNLM"/>
    </source>
</evidence>
<evidence type="ECO:0000313" key="7">
    <source>
        <dbReference type="EMBL" id="KXB04742.1"/>
    </source>
</evidence>
<keyword evidence="5 6" id="KW-0472">Membrane</keyword>
<evidence type="ECO:0000256" key="5">
    <source>
        <dbReference type="ARBA" id="ARBA00023136"/>
    </source>
</evidence>
<feature type="transmembrane region" description="Helical" evidence="6">
    <location>
        <begin position="194"/>
        <end position="213"/>
    </location>
</feature>
<dbReference type="EMBL" id="LHYB01000014">
    <property type="protein sequence ID" value="KXB04742.1"/>
    <property type="molecule type" value="Genomic_DNA"/>
</dbReference>
<keyword evidence="4 6" id="KW-1133">Transmembrane helix</keyword>
<feature type="transmembrane region" description="Helical" evidence="6">
    <location>
        <begin position="21"/>
        <end position="39"/>
    </location>
</feature>
<evidence type="ECO:0000256" key="2">
    <source>
        <dbReference type="ARBA" id="ARBA00022475"/>
    </source>
</evidence>
<dbReference type="Pfam" id="PF02653">
    <property type="entry name" value="BPD_transp_2"/>
    <property type="match status" value="1"/>
</dbReference>
<organism evidence="7 8">
    <name type="scientific">candidate division MSBL1 archaeon SCGC-AAA261O19</name>
    <dbReference type="NCBI Taxonomy" id="1698277"/>
    <lineage>
        <taxon>Archaea</taxon>
        <taxon>Methanobacteriati</taxon>
        <taxon>Methanobacteriota</taxon>
        <taxon>candidate division MSBL1</taxon>
    </lineage>
</organism>
<accession>A0A133VE64</accession>
<sequence>MFESIASKLRELAKPLLDTTFAVIIGLLIGALLMWLYGYDPWNAYYYLFKGGFGSLKGIFETLSFATPLMLTGITWLVGWKSGIFNIGAEGQMYMGAIGAVWIGGTVALPAGIHVAAATIVGMLFGLLWVLPVAALKVWRGTHEVVTTIMLNWIALFFVRYLIRYQVPMPGRAFRTVPAMETARFPMIFEGTTLTAAVFVAIAFCVGIFIFLWRTRLGYEFRLTGANPEAARYAGIDIRRIIFLNLLIGGLAAGLAGSTQVLGRPPVWGLYETMGGVFMLGYTGIGVAIIGRNHPIGAILAAFFYGGLLHGGTKMMAQAGVSGEMMVAIQGLIILAVALPAILPMIRGKIASWRG</sequence>
<feature type="transmembrane region" description="Helical" evidence="6">
    <location>
        <begin position="325"/>
        <end position="346"/>
    </location>
</feature>
<name>A0A133VE64_9EURY</name>
<feature type="transmembrane region" description="Helical" evidence="6">
    <location>
        <begin position="268"/>
        <end position="289"/>
    </location>
</feature>
<feature type="transmembrane region" description="Helical" evidence="6">
    <location>
        <begin position="59"/>
        <end position="79"/>
    </location>
</feature>
<feature type="transmembrane region" description="Helical" evidence="6">
    <location>
        <begin position="242"/>
        <end position="262"/>
    </location>
</feature>
<dbReference type="GO" id="GO:0005886">
    <property type="term" value="C:plasma membrane"/>
    <property type="evidence" value="ECO:0007669"/>
    <property type="project" value="UniProtKB-SubCell"/>
</dbReference>
<keyword evidence="8" id="KW-1185">Reference proteome</keyword>
<gene>
    <name evidence="7" type="ORF">AKJ48_01580</name>
</gene>
<dbReference type="AlphaFoldDB" id="A0A133VE64"/>
<dbReference type="InterPro" id="IPR001851">
    <property type="entry name" value="ABC_transp_permease"/>
</dbReference>
<evidence type="ECO:0000256" key="4">
    <source>
        <dbReference type="ARBA" id="ARBA00022989"/>
    </source>
</evidence>
<proteinExistence type="predicted"/>
<evidence type="ECO:0000256" key="3">
    <source>
        <dbReference type="ARBA" id="ARBA00022692"/>
    </source>
</evidence>
<comment type="subcellular location">
    <subcellularLocation>
        <location evidence="1">Cell membrane</location>
        <topology evidence="1">Multi-pass membrane protein</topology>
    </subcellularLocation>
</comment>
<keyword evidence="2" id="KW-1003">Cell membrane</keyword>
<dbReference type="GO" id="GO:0022857">
    <property type="term" value="F:transmembrane transporter activity"/>
    <property type="evidence" value="ECO:0007669"/>
    <property type="project" value="InterPro"/>
</dbReference>
<evidence type="ECO:0000256" key="6">
    <source>
        <dbReference type="SAM" id="Phobius"/>
    </source>
</evidence>
<feature type="transmembrane region" description="Helical" evidence="6">
    <location>
        <begin position="145"/>
        <end position="163"/>
    </location>
</feature>
<reference evidence="7 8" key="1">
    <citation type="journal article" date="2016" name="Sci. Rep.">
        <title>Metabolic traits of an uncultured archaeal lineage -MSBL1- from brine pools of the Red Sea.</title>
        <authorList>
            <person name="Mwirichia R."/>
            <person name="Alam I."/>
            <person name="Rashid M."/>
            <person name="Vinu M."/>
            <person name="Ba-Alawi W."/>
            <person name="Anthony Kamau A."/>
            <person name="Kamanda Ngugi D."/>
            <person name="Goker M."/>
            <person name="Klenk H.P."/>
            <person name="Bajic V."/>
            <person name="Stingl U."/>
        </authorList>
    </citation>
    <scope>NUCLEOTIDE SEQUENCE [LARGE SCALE GENOMIC DNA]</scope>
    <source>
        <strain evidence="7">SCGC-AAA261O19</strain>
    </source>
</reference>
<dbReference type="PANTHER" id="PTHR47089">
    <property type="entry name" value="ABC TRANSPORTER, PERMEASE PROTEIN"/>
    <property type="match status" value="1"/>
</dbReference>
<protein>
    <recommendedName>
        <fullName evidence="9">ABC transporter permease</fullName>
    </recommendedName>
</protein>
<dbReference type="CDD" id="cd06580">
    <property type="entry name" value="TM_PBP1_transp_TpRbsC_like"/>
    <property type="match status" value="1"/>
</dbReference>
<feature type="transmembrane region" description="Helical" evidence="6">
    <location>
        <begin position="115"/>
        <end position="138"/>
    </location>
</feature>
<comment type="caution">
    <text evidence="7">The sequence shown here is derived from an EMBL/GenBank/DDBJ whole genome shotgun (WGS) entry which is preliminary data.</text>
</comment>
<dbReference type="Proteomes" id="UP000070076">
    <property type="component" value="Unassembled WGS sequence"/>
</dbReference>